<evidence type="ECO:0000313" key="3">
    <source>
        <dbReference type="Proteomes" id="UP000054845"/>
    </source>
</evidence>
<feature type="compositionally biased region" description="Low complexity" evidence="1">
    <location>
        <begin position="243"/>
        <end position="257"/>
    </location>
</feature>
<sequence length="589" mass="63673">MSASASGTCLEWNNALSNKMLRAPWYALRGQPFICKFYSHAPSRTFCLLLQPMTPSSAHFEGLSSRSSARRTKASGQEAQTQAHTRAAASSQSQSQSHLEQQRQEERDWNWRVDLLQKLLSGQVEAASIECEYGKTESQITIRHDAPTLSFSFVFELSALSSSEAAQVYQHHLLLPLLRAAAALESAGSEEESDATNLANALALVSLRATRRNGSRHAHPAKEEEEEEDEKAVATATSPTIASSLGKHSSLKQSSSHQAEDLSPTLDHADADSDGFEVESAKVALRARPTKVKKEELSSSPFSTTGYGAMAMARQEADPDPDPSAGPSIKRSPKSPFAARASRTMVMRKEEKVPLRSSRGKKIDSDGFEEEEEASLPHVQSPEPPDTPAVAVKRNAKLPKSKGDSSSATESEEDGTADLAASSEEVESPTMRKAVHARSHSHSPTDSFEAPSRSPSRSPEDAMMPRPWQKQAAAAGEQSPSKRARVRNDDDEDEDEDAAGTSHGSSMQQNVLITPSSPIPAHRANAKMPHLSHPKEPITAAHAHVSELEQGKKQDTNSSRAHKTRGTAATRGGRGTGYRKAQGGRKKGF</sequence>
<dbReference type="AlphaFoldDB" id="A0A0P1BFD7"/>
<feature type="compositionally biased region" description="Low complexity" evidence="1">
    <location>
        <begin position="77"/>
        <end position="99"/>
    </location>
</feature>
<feature type="compositionally biased region" description="Basic and acidic residues" evidence="1">
    <location>
        <begin position="544"/>
        <end position="555"/>
    </location>
</feature>
<dbReference type="EMBL" id="CCYA01000243">
    <property type="protein sequence ID" value="CEH14625.1"/>
    <property type="molecule type" value="Genomic_DNA"/>
</dbReference>
<reference evidence="2 3" key="1">
    <citation type="submission" date="2014-09" db="EMBL/GenBank/DDBJ databases">
        <authorList>
            <person name="Magalhaes I.L.F."/>
            <person name="Oliveira U."/>
            <person name="Santos F.R."/>
            <person name="Vidigal T.H.D.A."/>
            <person name="Brescovit A.D."/>
            <person name="Santos A.J."/>
        </authorList>
    </citation>
    <scope>NUCLEOTIDE SEQUENCE [LARGE SCALE GENOMIC DNA]</scope>
</reference>
<protein>
    <submittedName>
        <fullName evidence="2">Uncharacterized protein</fullName>
    </submittedName>
</protein>
<evidence type="ECO:0000256" key="1">
    <source>
        <dbReference type="SAM" id="MobiDB-lite"/>
    </source>
</evidence>
<accession>A0A0P1BFD7</accession>
<dbReference type="Proteomes" id="UP000054845">
    <property type="component" value="Unassembled WGS sequence"/>
</dbReference>
<name>A0A0P1BFD7_9BASI</name>
<evidence type="ECO:0000313" key="2">
    <source>
        <dbReference type="EMBL" id="CEH14625.1"/>
    </source>
</evidence>
<feature type="region of interest" description="Disordered" evidence="1">
    <location>
        <begin position="211"/>
        <end position="272"/>
    </location>
</feature>
<feature type="compositionally biased region" description="Polar residues" evidence="1">
    <location>
        <begin position="502"/>
        <end position="516"/>
    </location>
</feature>
<feature type="region of interest" description="Disordered" evidence="1">
    <location>
        <begin position="287"/>
        <end position="589"/>
    </location>
</feature>
<feature type="region of interest" description="Disordered" evidence="1">
    <location>
        <begin position="60"/>
        <end position="103"/>
    </location>
</feature>
<organism evidence="2 3">
    <name type="scientific">Ceraceosorus bombacis</name>
    <dbReference type="NCBI Taxonomy" id="401625"/>
    <lineage>
        <taxon>Eukaryota</taxon>
        <taxon>Fungi</taxon>
        <taxon>Dikarya</taxon>
        <taxon>Basidiomycota</taxon>
        <taxon>Ustilaginomycotina</taxon>
        <taxon>Exobasidiomycetes</taxon>
        <taxon>Ceraceosorales</taxon>
        <taxon>Ceraceosoraceae</taxon>
        <taxon>Ceraceosorus</taxon>
    </lineage>
</organism>
<keyword evidence="3" id="KW-1185">Reference proteome</keyword>
<feature type="compositionally biased region" description="Acidic residues" evidence="1">
    <location>
        <begin position="489"/>
        <end position="498"/>
    </location>
</feature>
<dbReference type="OrthoDB" id="10434271at2759"/>
<proteinExistence type="predicted"/>